<evidence type="ECO:0000313" key="2">
    <source>
        <dbReference type="EMBL" id="SOX54979.1"/>
    </source>
</evidence>
<evidence type="ECO:0000313" key="3">
    <source>
        <dbReference type="Proteomes" id="UP000236318"/>
    </source>
</evidence>
<gene>
    <name evidence="2" type="ORF">MAAFP003_3660</name>
</gene>
<dbReference type="Proteomes" id="UP000236318">
    <property type="component" value="Unassembled WGS sequence"/>
</dbReference>
<protein>
    <submittedName>
        <fullName evidence="2">Uncharacterized protein</fullName>
    </submittedName>
</protein>
<dbReference type="AlphaFoldDB" id="A0A2K4YDW9"/>
<feature type="compositionally biased region" description="Basic and acidic residues" evidence="1">
    <location>
        <begin position="75"/>
        <end position="88"/>
    </location>
</feature>
<accession>A0A2K4YDW9</accession>
<comment type="caution">
    <text evidence="2">The sequence shown here is derived from an EMBL/GenBank/DDBJ whole genome shotgun (WGS) entry which is preliminary data.</text>
</comment>
<evidence type="ECO:0000256" key="1">
    <source>
        <dbReference type="SAM" id="MobiDB-lite"/>
    </source>
</evidence>
<name>A0A2K4YDW9_9MYCO</name>
<proteinExistence type="predicted"/>
<feature type="region of interest" description="Disordered" evidence="1">
    <location>
        <begin position="62"/>
        <end position="88"/>
    </location>
</feature>
<dbReference type="RefSeq" id="WP_096289073.1">
    <property type="nucleotide sequence ID" value="NZ_FXEG02000003.1"/>
</dbReference>
<keyword evidence="3" id="KW-1185">Reference proteome</keyword>
<dbReference type="EMBL" id="FXEG02000003">
    <property type="protein sequence ID" value="SOX54979.1"/>
    <property type="molecule type" value="Genomic_DNA"/>
</dbReference>
<dbReference type="OrthoDB" id="7376058at2"/>
<sequence length="88" mass="9792">MATDEHLGDQELPTGEVAWAGLPINLDFAFSYAQRDKVYAQHLLRKRWCALRNGTDANDAEAATENGLLDSGASHPREWLSDDRRHAG</sequence>
<organism evidence="2 3">
    <name type="scientific">Mycobacterium ahvazicum</name>
    <dbReference type="NCBI Taxonomy" id="1964395"/>
    <lineage>
        <taxon>Bacteria</taxon>
        <taxon>Bacillati</taxon>
        <taxon>Actinomycetota</taxon>
        <taxon>Actinomycetes</taxon>
        <taxon>Mycobacteriales</taxon>
        <taxon>Mycobacteriaceae</taxon>
        <taxon>Mycobacterium</taxon>
        <taxon>Mycobacterium simiae complex</taxon>
    </lineage>
</organism>
<reference evidence="2" key="1">
    <citation type="submission" date="2018-01" db="EMBL/GenBank/DDBJ databases">
        <authorList>
            <consortium name="Urmite Genomes"/>
        </authorList>
    </citation>
    <scope>NUCLEOTIDE SEQUENCE [LARGE SCALE GENOMIC DNA]</scope>
    <source>
        <strain evidence="2">AFP003</strain>
    </source>
</reference>